<reference evidence="1 2" key="1">
    <citation type="submission" date="2019-02" db="EMBL/GenBank/DDBJ databases">
        <title>The genomic architecture of introgression among sibling species of bacteria.</title>
        <authorList>
            <person name="Cavassim M.I.A."/>
            <person name="Moeskjaer S."/>
            <person name="Moslemi C."/>
            <person name="Fields B."/>
            <person name="Bachmann A."/>
            <person name="Vilhjalmsson B."/>
            <person name="Schierup M.H."/>
            <person name="Young J.P.W."/>
            <person name="Andersen S.U."/>
        </authorList>
    </citation>
    <scope>NUCLEOTIDE SEQUENCE [LARGE SCALE GENOMIC DNA]</scope>
    <source>
        <strain evidence="1 2">SM135B</strain>
    </source>
</reference>
<organism evidence="1 2">
    <name type="scientific">Rhizobium leguminosarum</name>
    <dbReference type="NCBI Taxonomy" id="384"/>
    <lineage>
        <taxon>Bacteria</taxon>
        <taxon>Pseudomonadati</taxon>
        <taxon>Pseudomonadota</taxon>
        <taxon>Alphaproteobacteria</taxon>
        <taxon>Hyphomicrobiales</taxon>
        <taxon>Rhizobiaceae</taxon>
        <taxon>Rhizobium/Agrobacterium group</taxon>
        <taxon>Rhizobium</taxon>
    </lineage>
</organism>
<protein>
    <submittedName>
        <fullName evidence="1">Uncharacterized protein</fullName>
    </submittedName>
</protein>
<accession>A0A7M3DIK1</accession>
<gene>
    <name evidence="1" type="ORF">ELH90_36865</name>
</gene>
<name>A0A7M3DIK1_RHILE</name>
<dbReference type="Proteomes" id="UP000292974">
    <property type="component" value="Unassembled WGS sequence"/>
</dbReference>
<comment type="caution">
    <text evidence="1">The sequence shown here is derived from an EMBL/GenBank/DDBJ whole genome shotgun (WGS) entry which is preliminary data.</text>
</comment>
<proteinExistence type="predicted"/>
<dbReference type="AlphaFoldDB" id="A0A7M3DIK1"/>
<evidence type="ECO:0000313" key="1">
    <source>
        <dbReference type="EMBL" id="TAY41777.1"/>
    </source>
</evidence>
<sequence length="59" mass="6623">MAVPIPARRDFDSELGAFRLEFLVRAVFEMVVEEQGAILSSEQPRFKIVAQCGKPEELA</sequence>
<dbReference type="EMBL" id="SIOP01000006">
    <property type="protein sequence ID" value="TAY41777.1"/>
    <property type="molecule type" value="Genomic_DNA"/>
</dbReference>
<evidence type="ECO:0000313" key="2">
    <source>
        <dbReference type="Proteomes" id="UP000292974"/>
    </source>
</evidence>